<proteinExistence type="predicted"/>
<dbReference type="PROSITE" id="PS00018">
    <property type="entry name" value="EF_HAND_1"/>
    <property type="match status" value="1"/>
</dbReference>
<keyword evidence="3" id="KW-1185">Reference proteome</keyword>
<protein>
    <submittedName>
        <fullName evidence="2">Uncharacterized protein</fullName>
    </submittedName>
</protein>
<comment type="caution">
    <text evidence="2">The sequence shown here is derived from an EMBL/GenBank/DDBJ whole genome shotgun (WGS) entry which is preliminary data.</text>
</comment>
<dbReference type="GO" id="GO:0005509">
    <property type="term" value="F:calcium ion binding"/>
    <property type="evidence" value="ECO:0007669"/>
    <property type="project" value="InterPro"/>
</dbReference>
<dbReference type="InterPro" id="IPR018247">
    <property type="entry name" value="EF_Hand_1_Ca_BS"/>
</dbReference>
<dbReference type="OrthoDB" id="1159446at2"/>
<sequence length="307" mass="33906">MRKVLGIVIFLITLTACNDGDLIDLSFDFEDEFTINECGQLIFYKINDAQNESLALSLSGISLESLFAFDEVLNQVQDTIIIERNINGTTNRLNYRVYNGTVTGNDLFCNPIPPANVSVRSEEDTPTGTVIITIIARDDDNDGIPAEFEDVNGNGNLFDDDSDNDGIPNFLDVDDDGDNVLTRDELTPNTLNTDPRINPLDTDGDGIPDYLDIDDDGDGALTRDEENILQDENPRNDITEPGGLPDYLNPNVSTSVPAVAFRPHAVVRTYTIKVQVNNVQFSFLNQTILDFGENVSTVTVQKFPVFN</sequence>
<name>A0A506PHC3_9FLAO</name>
<dbReference type="RefSeq" id="WP_140990982.1">
    <property type="nucleotide sequence ID" value="NZ_VHIQ01000006.1"/>
</dbReference>
<gene>
    <name evidence="2" type="ORF">FJ651_13075</name>
</gene>
<evidence type="ECO:0000256" key="1">
    <source>
        <dbReference type="SAM" id="MobiDB-lite"/>
    </source>
</evidence>
<dbReference type="PROSITE" id="PS51257">
    <property type="entry name" value="PROKAR_LIPOPROTEIN"/>
    <property type="match status" value="1"/>
</dbReference>
<evidence type="ECO:0000313" key="2">
    <source>
        <dbReference type="EMBL" id="TPV32487.1"/>
    </source>
</evidence>
<dbReference type="Gene3D" id="4.10.1080.10">
    <property type="entry name" value="TSP type-3 repeat"/>
    <property type="match status" value="1"/>
</dbReference>
<accession>A0A506PHC3</accession>
<reference evidence="2 3" key="1">
    <citation type="submission" date="2019-06" db="EMBL/GenBank/DDBJ databases">
        <title>Flavobacteriaceae Paucihalobacterium erythroidium CWB-1, complete genome.</title>
        <authorList>
            <person name="Wu S."/>
        </authorList>
    </citation>
    <scope>NUCLEOTIDE SEQUENCE [LARGE SCALE GENOMIC DNA]</scope>
    <source>
        <strain evidence="2 3">CWB-1</strain>
    </source>
</reference>
<organism evidence="2 3">
    <name type="scientific">Paucihalobacter ruber</name>
    <dbReference type="NCBI Taxonomy" id="2567861"/>
    <lineage>
        <taxon>Bacteria</taxon>
        <taxon>Pseudomonadati</taxon>
        <taxon>Bacteroidota</taxon>
        <taxon>Flavobacteriia</taxon>
        <taxon>Flavobacteriales</taxon>
        <taxon>Flavobacteriaceae</taxon>
        <taxon>Paucihalobacter</taxon>
    </lineage>
</organism>
<dbReference type="InterPro" id="IPR028974">
    <property type="entry name" value="TSP_type-3_rpt"/>
</dbReference>
<dbReference type="EMBL" id="VHIQ01000006">
    <property type="protein sequence ID" value="TPV32487.1"/>
    <property type="molecule type" value="Genomic_DNA"/>
</dbReference>
<dbReference type="AlphaFoldDB" id="A0A506PHC3"/>
<feature type="region of interest" description="Disordered" evidence="1">
    <location>
        <begin position="184"/>
        <end position="210"/>
    </location>
</feature>
<evidence type="ECO:0000313" key="3">
    <source>
        <dbReference type="Proteomes" id="UP000317332"/>
    </source>
</evidence>
<dbReference type="Proteomes" id="UP000317332">
    <property type="component" value="Unassembled WGS sequence"/>
</dbReference>